<evidence type="ECO:0000256" key="1">
    <source>
        <dbReference type="SAM" id="Phobius"/>
    </source>
</evidence>
<organism evidence="2 3">
    <name type="scientific">Natronocella acetinitrilica</name>
    <dbReference type="NCBI Taxonomy" id="414046"/>
    <lineage>
        <taxon>Bacteria</taxon>
        <taxon>Pseudomonadati</taxon>
        <taxon>Pseudomonadota</taxon>
        <taxon>Gammaproteobacteria</taxon>
        <taxon>Chromatiales</taxon>
        <taxon>Ectothiorhodospiraceae</taxon>
        <taxon>Natronocella</taxon>
    </lineage>
</organism>
<accession>A0AAE3G233</accession>
<evidence type="ECO:0000313" key="3">
    <source>
        <dbReference type="Proteomes" id="UP001205843"/>
    </source>
</evidence>
<dbReference type="EMBL" id="JALJXV010000003">
    <property type="protein sequence ID" value="MCP1674169.1"/>
    <property type="molecule type" value="Genomic_DNA"/>
</dbReference>
<name>A0AAE3G233_9GAMM</name>
<proteinExistence type="predicted"/>
<evidence type="ECO:0000313" key="2">
    <source>
        <dbReference type="EMBL" id="MCP1674169.1"/>
    </source>
</evidence>
<keyword evidence="1" id="KW-0472">Membrane</keyword>
<sequence length="42" mass="4641">MKASAGKHQDRQPLRFLPEVVCVSAIGLAVFEPWFGHHPRAG</sequence>
<protein>
    <submittedName>
        <fullName evidence="2">Uncharacterized protein</fullName>
    </submittedName>
</protein>
<keyword evidence="1" id="KW-0812">Transmembrane</keyword>
<dbReference type="RefSeq" id="WP_301289195.1">
    <property type="nucleotide sequence ID" value="NZ_JALJXV010000003.1"/>
</dbReference>
<dbReference type="AlphaFoldDB" id="A0AAE3G233"/>
<keyword evidence="3" id="KW-1185">Reference proteome</keyword>
<keyword evidence="1" id="KW-1133">Transmembrane helix</keyword>
<dbReference type="Proteomes" id="UP001205843">
    <property type="component" value="Unassembled WGS sequence"/>
</dbReference>
<gene>
    <name evidence="2" type="ORF">J2T57_001271</name>
</gene>
<reference evidence="2" key="1">
    <citation type="submission" date="2022-03" db="EMBL/GenBank/DDBJ databases">
        <title>Genomic Encyclopedia of Type Strains, Phase III (KMG-III): the genomes of soil and plant-associated and newly described type strains.</title>
        <authorList>
            <person name="Whitman W."/>
        </authorList>
    </citation>
    <scope>NUCLEOTIDE SEQUENCE</scope>
    <source>
        <strain evidence="2">ANL 6-2</strain>
    </source>
</reference>
<feature type="transmembrane region" description="Helical" evidence="1">
    <location>
        <begin position="16"/>
        <end position="35"/>
    </location>
</feature>
<comment type="caution">
    <text evidence="2">The sequence shown here is derived from an EMBL/GenBank/DDBJ whole genome shotgun (WGS) entry which is preliminary data.</text>
</comment>